<organism evidence="12 13">
    <name type="scientific">Gekko japonicus</name>
    <name type="common">Schlegel's Japanese gecko</name>
    <dbReference type="NCBI Taxonomy" id="146911"/>
    <lineage>
        <taxon>Eukaryota</taxon>
        <taxon>Metazoa</taxon>
        <taxon>Chordata</taxon>
        <taxon>Craniata</taxon>
        <taxon>Vertebrata</taxon>
        <taxon>Euteleostomi</taxon>
        <taxon>Lepidosauria</taxon>
        <taxon>Squamata</taxon>
        <taxon>Bifurcata</taxon>
        <taxon>Gekkota</taxon>
        <taxon>Gekkonidae</taxon>
        <taxon>Gekkoninae</taxon>
        <taxon>Gekko</taxon>
    </lineage>
</organism>
<keyword evidence="8" id="KW-0804">Transcription</keyword>
<evidence type="ECO:0000256" key="2">
    <source>
        <dbReference type="ARBA" id="ARBA00022473"/>
    </source>
</evidence>
<keyword evidence="12" id="KW-1185">Reference proteome</keyword>
<dbReference type="Pfam" id="PF12347">
    <property type="entry name" value="HJURP_C"/>
    <property type="match status" value="1"/>
</dbReference>
<evidence type="ECO:0000256" key="7">
    <source>
        <dbReference type="ARBA" id="ARBA00023159"/>
    </source>
</evidence>
<dbReference type="Proteomes" id="UP000694871">
    <property type="component" value="Unplaced"/>
</dbReference>
<evidence type="ECO:0000256" key="4">
    <source>
        <dbReference type="ARBA" id="ARBA00022782"/>
    </source>
</evidence>
<keyword evidence="6" id="KW-0238">DNA-binding</keyword>
<dbReference type="RefSeq" id="XP_015280048.1">
    <property type="nucleotide sequence ID" value="XM_015424562.1"/>
</dbReference>
<evidence type="ECO:0000256" key="9">
    <source>
        <dbReference type="ARBA" id="ARBA00023242"/>
    </source>
</evidence>
<dbReference type="SMART" id="SM00432">
    <property type="entry name" value="MADS"/>
    <property type="match status" value="1"/>
</dbReference>
<evidence type="ECO:0000256" key="1">
    <source>
        <dbReference type="ARBA" id="ARBA00004123"/>
    </source>
</evidence>
<evidence type="ECO:0000259" key="11">
    <source>
        <dbReference type="PROSITE" id="PS50066"/>
    </source>
</evidence>
<feature type="compositionally biased region" description="Polar residues" evidence="10">
    <location>
        <begin position="198"/>
        <end position="211"/>
    </location>
</feature>
<keyword evidence="4" id="KW-0221">Differentiation</keyword>
<feature type="domain" description="MADS-box" evidence="11">
    <location>
        <begin position="1"/>
        <end position="61"/>
    </location>
</feature>
<feature type="compositionally biased region" description="Low complexity" evidence="10">
    <location>
        <begin position="411"/>
        <end position="444"/>
    </location>
</feature>
<dbReference type="PROSITE" id="PS50066">
    <property type="entry name" value="MADS_BOX_2"/>
    <property type="match status" value="1"/>
</dbReference>
<protein>
    <submittedName>
        <fullName evidence="13">Myocyte-specific enhancer factor 2A isoform X9</fullName>
    </submittedName>
</protein>
<dbReference type="PROSITE" id="PS00350">
    <property type="entry name" value="MADS_BOX_1"/>
    <property type="match status" value="1"/>
</dbReference>
<keyword evidence="5" id="KW-0805">Transcription regulation</keyword>
<reference evidence="13" key="1">
    <citation type="submission" date="2025-08" db="UniProtKB">
        <authorList>
            <consortium name="RefSeq"/>
        </authorList>
    </citation>
    <scope>IDENTIFICATION</scope>
</reference>
<evidence type="ECO:0000313" key="13">
    <source>
        <dbReference type="RefSeq" id="XP_015280048.1"/>
    </source>
</evidence>
<keyword evidence="9" id="KW-0539">Nucleus</keyword>
<comment type="subcellular location">
    <subcellularLocation>
        <location evidence="1">Nucleus</location>
    </subcellularLocation>
</comment>
<dbReference type="GeneID" id="107121612"/>
<gene>
    <name evidence="13" type="primary">MEF2A</name>
</gene>
<feature type="compositionally biased region" description="Basic and acidic residues" evidence="10">
    <location>
        <begin position="445"/>
        <end position="455"/>
    </location>
</feature>
<proteinExistence type="predicted"/>
<keyword evidence="3" id="KW-0597">Phosphoprotein</keyword>
<evidence type="ECO:0000256" key="10">
    <source>
        <dbReference type="SAM" id="MobiDB-lite"/>
    </source>
</evidence>
<dbReference type="InterPro" id="IPR022102">
    <property type="entry name" value="HJURP_C"/>
</dbReference>
<dbReference type="PRINTS" id="PR00404">
    <property type="entry name" value="MADSDOMAIN"/>
</dbReference>
<dbReference type="InterPro" id="IPR036879">
    <property type="entry name" value="TF_MADSbox_sf"/>
</dbReference>
<evidence type="ECO:0000256" key="6">
    <source>
        <dbReference type="ARBA" id="ARBA00023125"/>
    </source>
</evidence>
<dbReference type="PANTHER" id="PTHR11945:SF534">
    <property type="entry name" value="MYOCYTE-SPECIFIC ENHANCER FACTOR 2"/>
    <property type="match status" value="1"/>
</dbReference>
<keyword evidence="7" id="KW-0010">Activator</keyword>
<feature type="region of interest" description="Disordered" evidence="10">
    <location>
        <begin position="175"/>
        <end position="268"/>
    </location>
</feature>
<feature type="compositionally biased region" description="Polar residues" evidence="10">
    <location>
        <begin position="218"/>
        <end position="247"/>
    </location>
</feature>
<evidence type="ECO:0000256" key="8">
    <source>
        <dbReference type="ARBA" id="ARBA00023163"/>
    </source>
</evidence>
<keyword evidence="2" id="KW-0217">Developmental protein</keyword>
<sequence length="485" mass="52216">MGRKKIQITRIMDERNRQVTFTKRKFGLMKKAYELSVLCDCEIALIIFNSSNKLFQYASTDMDKVLLKYTEYNEPHESRTNSDIVETLRKKGLNGCESPDADDYFEHSPLSEDRFSKLNEDSDFIFKRGPPGLPQQNFSMSVTVPVSSPNTLTYSNPGSSLVSPALAASSTLTDTTLLSPPQATLHRNVSPGGPQRPPSTGSASGMLSTADLSVPNGAGSSPVGNGFVNSRASPSLLGSTGSGNNLNKVMPTKSPPPPGGGNLNMNNRKPDLRVVIPPSSKGMMPPLNTQRLSSSQSTQPLATPVVSVTTPSLPPQGLVYSAMPTAYNTDYSLTSADLSALQGFNSPGMLSLGQVSAWQQHHLGQAALSSLVAGGQLSQGSSLSINTNQNINIKSEPISPPRDRMTPSTFPQQPQQAQQQQQQARQEMGRSPIDSLSSSSSSYDGSDREDPRSDFHSPVGLGRPPNSEDRESPTVKRMRMDAWVT</sequence>
<accession>A0ABM1L261</accession>
<feature type="region of interest" description="Disordered" evidence="10">
    <location>
        <begin position="388"/>
        <end position="485"/>
    </location>
</feature>
<evidence type="ECO:0000256" key="3">
    <source>
        <dbReference type="ARBA" id="ARBA00022553"/>
    </source>
</evidence>
<dbReference type="Pfam" id="PF00319">
    <property type="entry name" value="SRF-TF"/>
    <property type="match status" value="1"/>
</dbReference>
<name>A0ABM1L261_GEKJA</name>
<evidence type="ECO:0000313" key="12">
    <source>
        <dbReference type="Proteomes" id="UP000694871"/>
    </source>
</evidence>
<dbReference type="CDD" id="cd00265">
    <property type="entry name" value="MADS_MEF2_like"/>
    <property type="match status" value="1"/>
</dbReference>
<dbReference type="SUPFAM" id="SSF55455">
    <property type="entry name" value="SRF-like"/>
    <property type="match status" value="1"/>
</dbReference>
<dbReference type="Gene3D" id="3.40.1810.10">
    <property type="entry name" value="Transcription factor, MADS-box"/>
    <property type="match status" value="1"/>
</dbReference>
<dbReference type="PANTHER" id="PTHR11945">
    <property type="entry name" value="MADS BOX PROTEIN"/>
    <property type="match status" value="1"/>
</dbReference>
<dbReference type="InterPro" id="IPR002100">
    <property type="entry name" value="TF_MADSbox"/>
</dbReference>
<dbReference type="InterPro" id="IPR033896">
    <property type="entry name" value="MEF2-like_N"/>
</dbReference>
<feature type="compositionally biased region" description="Basic and acidic residues" evidence="10">
    <location>
        <begin position="466"/>
        <end position="485"/>
    </location>
</feature>
<evidence type="ECO:0000256" key="5">
    <source>
        <dbReference type="ARBA" id="ARBA00023015"/>
    </source>
</evidence>